<dbReference type="InterPro" id="IPR036812">
    <property type="entry name" value="NAD(P)_OxRdtase_dom_sf"/>
</dbReference>
<dbReference type="GO" id="GO:0016616">
    <property type="term" value="F:oxidoreductase activity, acting on the CH-OH group of donors, NAD or NADP as acceptor"/>
    <property type="evidence" value="ECO:0007669"/>
    <property type="project" value="UniProtKB-ARBA"/>
</dbReference>
<evidence type="ECO:0000256" key="2">
    <source>
        <dbReference type="ARBA" id="ARBA00022857"/>
    </source>
</evidence>
<feature type="site" description="Lowers pKa of active site Tyr" evidence="6">
    <location>
        <position position="73"/>
    </location>
</feature>
<keyword evidence="2" id="KW-0521">NADP</keyword>
<feature type="domain" description="NADP-dependent oxidoreductase" evidence="7">
    <location>
        <begin position="22"/>
        <end position="254"/>
    </location>
</feature>
<evidence type="ECO:0000313" key="9">
    <source>
        <dbReference type="Proteomes" id="UP000327030"/>
    </source>
</evidence>
<dbReference type="InterPro" id="IPR020471">
    <property type="entry name" value="AKR"/>
</dbReference>
<evidence type="ECO:0000256" key="3">
    <source>
        <dbReference type="ARBA" id="ARBA00023002"/>
    </source>
</evidence>
<dbReference type="Pfam" id="PF00248">
    <property type="entry name" value="Aldo_ket_red"/>
    <property type="match status" value="1"/>
</dbReference>
<evidence type="ECO:0000256" key="4">
    <source>
        <dbReference type="PIRSR" id="PIRSR000097-1"/>
    </source>
</evidence>
<organism evidence="8 9">
    <name type="scientific">Pseudobutyrivibrio xylanivorans</name>
    <dbReference type="NCBI Taxonomy" id="185007"/>
    <lineage>
        <taxon>Bacteria</taxon>
        <taxon>Bacillati</taxon>
        <taxon>Bacillota</taxon>
        <taxon>Clostridia</taxon>
        <taxon>Lachnospirales</taxon>
        <taxon>Lachnospiraceae</taxon>
        <taxon>Pseudobutyrivibrio</taxon>
    </lineage>
</organism>
<feature type="binding site" evidence="5">
    <location>
        <position position="103"/>
    </location>
    <ligand>
        <name>substrate</name>
    </ligand>
</feature>
<keyword evidence="3" id="KW-0560">Oxidoreductase</keyword>
<dbReference type="AlphaFoldDB" id="A0A5P6VPJ6"/>
<dbReference type="Gene3D" id="3.20.20.100">
    <property type="entry name" value="NADP-dependent oxidoreductase domain"/>
    <property type="match status" value="1"/>
</dbReference>
<dbReference type="SUPFAM" id="SSF51430">
    <property type="entry name" value="NAD(P)-linked oxidoreductase"/>
    <property type="match status" value="1"/>
</dbReference>
<dbReference type="PROSITE" id="PS00062">
    <property type="entry name" value="ALDOKETO_REDUCTASE_2"/>
    <property type="match status" value="1"/>
</dbReference>
<dbReference type="PROSITE" id="PS00798">
    <property type="entry name" value="ALDOKETO_REDUCTASE_1"/>
    <property type="match status" value="1"/>
</dbReference>
<dbReference type="FunFam" id="3.20.20.100:FF:000002">
    <property type="entry name" value="2,5-diketo-D-gluconic acid reductase A"/>
    <property type="match status" value="1"/>
</dbReference>
<dbReference type="EMBL" id="CP043028">
    <property type="protein sequence ID" value="QFJ54268.1"/>
    <property type="molecule type" value="Genomic_DNA"/>
</dbReference>
<evidence type="ECO:0000313" key="8">
    <source>
        <dbReference type="EMBL" id="QFJ54268.1"/>
    </source>
</evidence>
<dbReference type="PRINTS" id="PR00069">
    <property type="entry name" value="ALDKETRDTASE"/>
</dbReference>
<gene>
    <name evidence="8" type="ORF">FXF36_05040</name>
</gene>
<dbReference type="PANTHER" id="PTHR43827:SF3">
    <property type="entry name" value="NADP-DEPENDENT OXIDOREDUCTASE DOMAIN-CONTAINING PROTEIN"/>
    <property type="match status" value="1"/>
</dbReference>
<dbReference type="KEGG" id="pxv:FXF36_05040"/>
<accession>A0A5P6VPJ6</accession>
<dbReference type="InterPro" id="IPR018170">
    <property type="entry name" value="Aldo/ket_reductase_CS"/>
</dbReference>
<dbReference type="OrthoDB" id="9804790at2"/>
<evidence type="ECO:0000259" key="7">
    <source>
        <dbReference type="Pfam" id="PF00248"/>
    </source>
</evidence>
<comment type="similarity">
    <text evidence="1">Belongs to the aldo/keto reductase family.</text>
</comment>
<dbReference type="RefSeq" id="WP_151622763.1">
    <property type="nucleotide sequence ID" value="NZ_CP043028.1"/>
</dbReference>
<name>A0A5P6VPJ6_PSEXY</name>
<dbReference type="InterPro" id="IPR023210">
    <property type="entry name" value="NADP_OxRdtase_dom"/>
</dbReference>
<reference evidence="9" key="1">
    <citation type="submission" date="2019-08" db="EMBL/GenBank/DDBJ databases">
        <title>Complete Genome Sequence of the Polysaccharide-Degrading Rumen Bacterium Pseudobutyrivibrio xylanivorans MA3014.</title>
        <authorList>
            <person name="Palevich N."/>
            <person name="Maclean P.H."/>
            <person name="Kelly W.J."/>
            <person name="Leahy S.C."/>
            <person name="Rakonjac J."/>
            <person name="Attwood G.T."/>
        </authorList>
    </citation>
    <scope>NUCLEOTIDE SEQUENCE [LARGE SCALE GENOMIC DNA]</scope>
    <source>
        <strain evidence="9">MA3014</strain>
    </source>
</reference>
<feature type="active site" description="Proton donor" evidence="4">
    <location>
        <position position="48"/>
    </location>
</feature>
<evidence type="ECO:0000256" key="1">
    <source>
        <dbReference type="ARBA" id="ARBA00007905"/>
    </source>
</evidence>
<proteinExistence type="inferred from homology"/>
<evidence type="ECO:0000256" key="5">
    <source>
        <dbReference type="PIRSR" id="PIRSR000097-2"/>
    </source>
</evidence>
<dbReference type="PIRSF" id="PIRSF000097">
    <property type="entry name" value="AKR"/>
    <property type="match status" value="1"/>
</dbReference>
<protein>
    <submittedName>
        <fullName evidence="8">Aldo/keto reductase</fullName>
    </submittedName>
</protein>
<dbReference type="PANTHER" id="PTHR43827">
    <property type="entry name" value="2,5-DIKETO-D-GLUCONIC ACID REDUCTASE"/>
    <property type="match status" value="1"/>
</dbReference>
<sequence>MENIALNNKLVCPVVGIGTFMLSPADAEVSVREALKMGYRLVDTANAYVNEREVGRGIKESGVDRKDVFLSTKLWPSEYENVNAVDETLERLGVDYVDLLYIHQPAGNWLAGYRQLEKAYKEGKAKAIGISNFEGKYIEELQTKWEIVPQFIQVEAHPYFTQTELRKTLDKYDIKLMSWYPLGHGDKSLINEPVFAELGKKYGKSPAQIILRWHTQMGFVVIPGSKNVDHIKDNLNILDFKLTDEEMAEIAKLDKNERYYHRTDEQLIQFAGWKPDFEK</sequence>
<evidence type="ECO:0000256" key="6">
    <source>
        <dbReference type="PIRSR" id="PIRSR000097-3"/>
    </source>
</evidence>
<dbReference type="Proteomes" id="UP000327030">
    <property type="component" value="Chromosome 1"/>
</dbReference>